<dbReference type="Gene3D" id="2.40.50.140">
    <property type="entry name" value="Nucleic acid-binding proteins"/>
    <property type="match status" value="1"/>
</dbReference>
<dbReference type="Gene3D" id="3.30.470.30">
    <property type="entry name" value="DNA ligase/mRNA capping enzyme"/>
    <property type="match status" value="1"/>
</dbReference>
<dbReference type="SUPFAM" id="SSF50249">
    <property type="entry name" value="Nucleic acid-binding proteins"/>
    <property type="match status" value="1"/>
</dbReference>
<reference evidence="8" key="1">
    <citation type="journal article" date="2019" name="Int. J. Syst. Evol. Microbiol.">
        <title>The Global Catalogue of Microorganisms (GCM) 10K type strain sequencing project: providing services to taxonomists for standard genome sequencing and annotation.</title>
        <authorList>
            <consortium name="The Broad Institute Genomics Platform"/>
            <consortium name="The Broad Institute Genome Sequencing Center for Infectious Disease"/>
            <person name="Wu L."/>
            <person name="Ma J."/>
        </authorList>
    </citation>
    <scope>NUCLEOTIDE SEQUENCE [LARGE SCALE GENOMIC DNA]</scope>
    <source>
        <strain evidence="8">CGMCC 4.7289</strain>
    </source>
</reference>
<evidence type="ECO:0000256" key="4">
    <source>
        <dbReference type="ARBA" id="ARBA00034003"/>
    </source>
</evidence>
<evidence type="ECO:0000259" key="6">
    <source>
        <dbReference type="PROSITE" id="PS50160"/>
    </source>
</evidence>
<evidence type="ECO:0000256" key="5">
    <source>
        <dbReference type="SAM" id="MobiDB-lite"/>
    </source>
</evidence>
<evidence type="ECO:0000256" key="3">
    <source>
        <dbReference type="ARBA" id="ARBA00022598"/>
    </source>
</evidence>
<dbReference type="InterPro" id="IPR016059">
    <property type="entry name" value="DNA_ligase_ATP-dep_CS"/>
</dbReference>
<comment type="similarity">
    <text evidence="1">Belongs to the ATP-dependent DNA ligase family.</text>
</comment>
<dbReference type="InterPro" id="IPR012309">
    <property type="entry name" value="DNA_ligase_ATP-dep_C"/>
</dbReference>
<dbReference type="SUPFAM" id="SSF56091">
    <property type="entry name" value="DNA ligase/mRNA capping enzyme, catalytic domain"/>
    <property type="match status" value="1"/>
</dbReference>
<dbReference type="Pfam" id="PF01068">
    <property type="entry name" value="DNA_ligase_A_M"/>
    <property type="match status" value="1"/>
</dbReference>
<dbReference type="InterPro" id="IPR050191">
    <property type="entry name" value="ATP-dep_DNA_ligase"/>
</dbReference>
<dbReference type="Pfam" id="PF04679">
    <property type="entry name" value="DNA_ligase_A_C"/>
    <property type="match status" value="1"/>
</dbReference>
<dbReference type="EMBL" id="JBHSAY010000021">
    <property type="protein sequence ID" value="MFC4135380.1"/>
    <property type="molecule type" value="Genomic_DNA"/>
</dbReference>
<keyword evidence="8" id="KW-1185">Reference proteome</keyword>
<keyword evidence="3 7" id="KW-0436">Ligase</keyword>
<accession>A0ABV8LYR5</accession>
<dbReference type="RefSeq" id="WP_253756431.1">
    <property type="nucleotide sequence ID" value="NZ_JAMZDZ010000001.1"/>
</dbReference>
<evidence type="ECO:0000313" key="7">
    <source>
        <dbReference type="EMBL" id="MFC4135380.1"/>
    </source>
</evidence>
<proteinExistence type="inferred from homology"/>
<dbReference type="Proteomes" id="UP001595816">
    <property type="component" value="Unassembled WGS sequence"/>
</dbReference>
<comment type="caution">
    <text evidence="7">The sequence shown here is derived from an EMBL/GenBank/DDBJ whole genome shotgun (WGS) entry which is preliminary data.</text>
</comment>
<dbReference type="PANTHER" id="PTHR45674">
    <property type="entry name" value="DNA LIGASE 1/3 FAMILY MEMBER"/>
    <property type="match status" value="1"/>
</dbReference>
<name>A0ABV8LYR5_9ACTN</name>
<dbReference type="CDD" id="cd07970">
    <property type="entry name" value="OBF_DNA_ligase_LigC"/>
    <property type="match status" value="1"/>
</dbReference>
<sequence length="355" mass="40030">MRLPLTPPLEPMLATAVPDIPLAEGMSYEPKWDGFRCIVFRDGDEVALASRGGKDFTRYFPEVIEQVKAQLPERVVIDCELVVIRREEGRLPRLDFELLAQRIHPAASRVRKLAEQTPAEMVAFDLLAIDDEDLTQTPFPQRRARLAAALSGVRPPVHVTPLTTDAETARRWFVDFEGAGLDGLIAKSADLLYVPNKRLMRKIKHARTLDAVVAGFRWHKSGPIVGSLLLGLYDDDGLLHSIGVTSAFSAARRKELLDEIAELRDPAEHPWLDPKEGQRLPSAPNRWNSTKDTSWEPLAPTWVVEVGFDAMEGDRLRHTGQFVRWRPERDPRSCTYEQLDRPIRLDVEEVLAGGK</sequence>
<gene>
    <name evidence="7" type="ORF">ACFOZ4_32615</name>
</gene>
<dbReference type="CDD" id="cd07905">
    <property type="entry name" value="Adenylation_DNA_ligase_LigC"/>
    <property type="match status" value="1"/>
</dbReference>
<dbReference type="InterPro" id="IPR044117">
    <property type="entry name" value="OBF_LigC-like"/>
</dbReference>
<dbReference type="InterPro" id="IPR044119">
    <property type="entry name" value="Adenylation_LigC-like"/>
</dbReference>
<protein>
    <recommendedName>
        <fullName evidence="2">DNA ligase (ATP)</fullName>
        <ecNumber evidence="2">6.5.1.1</ecNumber>
    </recommendedName>
</protein>
<feature type="region of interest" description="Disordered" evidence="5">
    <location>
        <begin position="271"/>
        <end position="293"/>
    </location>
</feature>
<evidence type="ECO:0000313" key="8">
    <source>
        <dbReference type="Proteomes" id="UP001595816"/>
    </source>
</evidence>
<dbReference type="PROSITE" id="PS50160">
    <property type="entry name" value="DNA_LIGASE_A3"/>
    <property type="match status" value="1"/>
</dbReference>
<dbReference type="PANTHER" id="PTHR45674:SF4">
    <property type="entry name" value="DNA LIGASE 1"/>
    <property type="match status" value="1"/>
</dbReference>
<organism evidence="7 8">
    <name type="scientific">Hamadaea flava</name>
    <dbReference type="NCBI Taxonomy" id="1742688"/>
    <lineage>
        <taxon>Bacteria</taxon>
        <taxon>Bacillati</taxon>
        <taxon>Actinomycetota</taxon>
        <taxon>Actinomycetes</taxon>
        <taxon>Micromonosporales</taxon>
        <taxon>Micromonosporaceae</taxon>
        <taxon>Hamadaea</taxon>
    </lineage>
</organism>
<comment type="catalytic activity">
    <reaction evidence="4">
        <text>ATP + (deoxyribonucleotide)n-3'-hydroxyl + 5'-phospho-(deoxyribonucleotide)m = (deoxyribonucleotide)n+m + AMP + diphosphate.</text>
        <dbReference type="EC" id="6.5.1.1"/>
    </reaction>
</comment>
<dbReference type="NCBIfam" id="NF006078">
    <property type="entry name" value="PRK08224.1"/>
    <property type="match status" value="1"/>
</dbReference>
<evidence type="ECO:0000256" key="1">
    <source>
        <dbReference type="ARBA" id="ARBA00007572"/>
    </source>
</evidence>
<dbReference type="InterPro" id="IPR012340">
    <property type="entry name" value="NA-bd_OB-fold"/>
</dbReference>
<dbReference type="PROSITE" id="PS00697">
    <property type="entry name" value="DNA_LIGASE_A1"/>
    <property type="match status" value="1"/>
</dbReference>
<dbReference type="EC" id="6.5.1.1" evidence="2"/>
<evidence type="ECO:0000256" key="2">
    <source>
        <dbReference type="ARBA" id="ARBA00012727"/>
    </source>
</evidence>
<dbReference type="GO" id="GO:0003910">
    <property type="term" value="F:DNA ligase (ATP) activity"/>
    <property type="evidence" value="ECO:0007669"/>
    <property type="project" value="UniProtKB-EC"/>
</dbReference>
<dbReference type="InterPro" id="IPR012310">
    <property type="entry name" value="DNA_ligase_ATP-dep_cent"/>
</dbReference>
<feature type="domain" description="ATP-dependent DNA ligase family profile" evidence="6">
    <location>
        <begin position="121"/>
        <end position="234"/>
    </location>
</feature>